<protein>
    <submittedName>
        <fullName evidence="2">Uncharacterized protein</fullName>
    </submittedName>
</protein>
<accession>A0A5E4CHM8</accession>
<feature type="compositionally biased region" description="Basic and acidic residues" evidence="1">
    <location>
        <begin position="1"/>
        <end position="11"/>
    </location>
</feature>
<keyword evidence="3" id="KW-1185">Reference proteome</keyword>
<dbReference type="Proteomes" id="UP000335636">
    <property type="component" value="Unassembled WGS sequence"/>
</dbReference>
<proteinExistence type="predicted"/>
<dbReference type="EMBL" id="CABDUW010001419">
    <property type="protein sequence ID" value="VTJ81387.1"/>
    <property type="molecule type" value="Genomic_DNA"/>
</dbReference>
<comment type="caution">
    <text evidence="2">The sequence shown here is derived from an EMBL/GenBank/DDBJ whole genome shotgun (WGS) entry which is preliminary data.</text>
</comment>
<reference evidence="2" key="1">
    <citation type="submission" date="2019-04" db="EMBL/GenBank/DDBJ databases">
        <authorList>
            <person name="Alioto T."/>
            <person name="Alioto T."/>
        </authorList>
    </citation>
    <scope>NUCLEOTIDE SEQUENCE [LARGE SCALE GENOMIC DNA]</scope>
</reference>
<gene>
    <name evidence="2" type="ORF">MONAX_5E045978</name>
</gene>
<evidence type="ECO:0000256" key="1">
    <source>
        <dbReference type="SAM" id="MobiDB-lite"/>
    </source>
</evidence>
<feature type="compositionally biased region" description="Polar residues" evidence="1">
    <location>
        <begin position="32"/>
        <end position="56"/>
    </location>
</feature>
<name>A0A5E4CHM8_MARMO</name>
<evidence type="ECO:0000313" key="3">
    <source>
        <dbReference type="Proteomes" id="UP000335636"/>
    </source>
</evidence>
<organism evidence="2 3">
    <name type="scientific">Marmota monax</name>
    <name type="common">Woodchuck</name>
    <dbReference type="NCBI Taxonomy" id="9995"/>
    <lineage>
        <taxon>Eukaryota</taxon>
        <taxon>Metazoa</taxon>
        <taxon>Chordata</taxon>
        <taxon>Craniata</taxon>
        <taxon>Vertebrata</taxon>
        <taxon>Euteleostomi</taxon>
        <taxon>Mammalia</taxon>
        <taxon>Eutheria</taxon>
        <taxon>Euarchontoglires</taxon>
        <taxon>Glires</taxon>
        <taxon>Rodentia</taxon>
        <taxon>Sciuromorpha</taxon>
        <taxon>Sciuridae</taxon>
        <taxon>Xerinae</taxon>
        <taxon>Marmotini</taxon>
        <taxon>Marmota</taxon>
    </lineage>
</organism>
<evidence type="ECO:0000313" key="2">
    <source>
        <dbReference type="EMBL" id="VTJ81387.1"/>
    </source>
</evidence>
<dbReference type="AlphaFoldDB" id="A0A5E4CHM8"/>
<sequence>MSNLETPKDPSKYLSTARPSPPVVSGPVTRATPGQMTSVDPTGESVSYSVSPQHSPSDPEPQGRSLSDHLQGVHFTLQGGPPHCGTAKLSDTIQGIGPCSPPQPTPGHPACCSPGAFALIPSSTVTFHAHVDSCPVSSISGGFISLTRSNYHC</sequence>
<feature type="region of interest" description="Disordered" evidence="1">
    <location>
        <begin position="1"/>
        <end position="84"/>
    </location>
</feature>